<comment type="caution">
    <text evidence="3">The sequence shown here is derived from an EMBL/GenBank/DDBJ whole genome shotgun (WGS) entry which is preliminary data.</text>
</comment>
<reference evidence="3" key="1">
    <citation type="submission" date="2022-07" db="EMBL/GenBank/DDBJ databases">
        <authorList>
            <person name="Macas J."/>
            <person name="Novak P."/>
            <person name="Neumann P."/>
        </authorList>
    </citation>
    <scope>NUCLEOTIDE SEQUENCE</scope>
</reference>
<dbReference type="InterPro" id="IPR057670">
    <property type="entry name" value="SH3_retrovirus"/>
</dbReference>
<feature type="compositionally biased region" description="Low complexity" evidence="1">
    <location>
        <begin position="156"/>
        <end position="206"/>
    </location>
</feature>
<name>A0A9P0VN16_CUSEU</name>
<dbReference type="SUPFAM" id="SSF53098">
    <property type="entry name" value="Ribonuclease H-like"/>
    <property type="match status" value="1"/>
</dbReference>
<organism evidence="3 4">
    <name type="scientific">Cuscuta europaea</name>
    <name type="common">European dodder</name>
    <dbReference type="NCBI Taxonomy" id="41803"/>
    <lineage>
        <taxon>Eukaryota</taxon>
        <taxon>Viridiplantae</taxon>
        <taxon>Streptophyta</taxon>
        <taxon>Embryophyta</taxon>
        <taxon>Tracheophyta</taxon>
        <taxon>Spermatophyta</taxon>
        <taxon>Magnoliopsida</taxon>
        <taxon>eudicotyledons</taxon>
        <taxon>Gunneridae</taxon>
        <taxon>Pentapetalae</taxon>
        <taxon>asterids</taxon>
        <taxon>lamiids</taxon>
        <taxon>Solanales</taxon>
        <taxon>Convolvulaceae</taxon>
        <taxon>Cuscuteae</taxon>
        <taxon>Cuscuta</taxon>
        <taxon>Cuscuta subgen. Cuscuta</taxon>
    </lineage>
</organism>
<dbReference type="InterPro" id="IPR039537">
    <property type="entry name" value="Retrotran_Ty1/copia-like"/>
</dbReference>
<dbReference type="OrthoDB" id="1938465at2759"/>
<evidence type="ECO:0000313" key="3">
    <source>
        <dbReference type="EMBL" id="CAH9050800.1"/>
    </source>
</evidence>
<feature type="domain" description="Retroviral polymerase SH3-like" evidence="2">
    <location>
        <begin position="55"/>
        <end position="116"/>
    </location>
</feature>
<feature type="compositionally biased region" description="Polar residues" evidence="1">
    <location>
        <begin position="210"/>
        <end position="236"/>
    </location>
</feature>
<keyword evidence="4" id="KW-1185">Reference proteome</keyword>
<dbReference type="Proteomes" id="UP001152484">
    <property type="component" value="Unassembled WGS sequence"/>
</dbReference>
<feature type="compositionally biased region" description="Low complexity" evidence="1">
    <location>
        <begin position="136"/>
        <end position="145"/>
    </location>
</feature>
<accession>A0A9P0VN16</accession>
<dbReference type="Pfam" id="PF25597">
    <property type="entry name" value="SH3_retrovirus"/>
    <property type="match status" value="1"/>
</dbReference>
<dbReference type="AlphaFoldDB" id="A0A9P0VN16"/>
<sequence>MLLEASFPSHYWVDAIFTAAYIINRLPSPTLKGFSPYQKLFHRVPDYSFMRVFGSACYPNFSATSANKLSPRSVQFVFLGYAPGYKGYRCLDPTTGRVYLSRHVRFHEDTYPFKTIRQPIPSLSPNRPSPMALTNTSPTPSAPTSLVPQPSAAGQLHSFPSSPPSFLHSTARTPSLSHPLSSSSPSPSACSTPTSLTVSPTPSVSESDNRTTTPNSYSQPNSSHTETSPPSSASIAPRWSSISIQCKPVPKQEFSNLNPFLISVQLLFLRIPLVLPRLINI</sequence>
<dbReference type="EMBL" id="CAMAPE010000001">
    <property type="protein sequence ID" value="CAH9050800.1"/>
    <property type="molecule type" value="Genomic_DNA"/>
</dbReference>
<dbReference type="InterPro" id="IPR012337">
    <property type="entry name" value="RNaseH-like_sf"/>
</dbReference>
<feature type="region of interest" description="Disordered" evidence="1">
    <location>
        <begin position="117"/>
        <end position="236"/>
    </location>
</feature>
<evidence type="ECO:0000313" key="4">
    <source>
        <dbReference type="Proteomes" id="UP001152484"/>
    </source>
</evidence>
<proteinExistence type="predicted"/>
<protein>
    <recommendedName>
        <fullName evidence="2">Retroviral polymerase SH3-like domain-containing protein</fullName>
    </recommendedName>
</protein>
<dbReference type="PANTHER" id="PTHR42648">
    <property type="entry name" value="TRANSPOSASE, PUTATIVE-RELATED"/>
    <property type="match status" value="1"/>
</dbReference>
<gene>
    <name evidence="3" type="ORF">CEURO_LOCUS124</name>
</gene>
<dbReference type="PANTHER" id="PTHR42648:SF26">
    <property type="entry name" value="INTEGRASE CATALYTIC DOMAIN-CONTAINING PROTEIN"/>
    <property type="match status" value="1"/>
</dbReference>
<evidence type="ECO:0000256" key="1">
    <source>
        <dbReference type="SAM" id="MobiDB-lite"/>
    </source>
</evidence>
<evidence type="ECO:0000259" key="2">
    <source>
        <dbReference type="Pfam" id="PF25597"/>
    </source>
</evidence>